<protein>
    <submittedName>
        <fullName evidence="6">Kelch repeat protein</fullName>
    </submittedName>
</protein>
<keyword evidence="1" id="KW-0880">Kelch repeat</keyword>
<keyword evidence="2" id="KW-0677">Repeat</keyword>
<feature type="chain" id="PRO_5024895643" evidence="5">
    <location>
        <begin position="21"/>
        <end position="580"/>
    </location>
</feature>
<keyword evidence="4" id="KW-1133">Transmembrane helix</keyword>
<accession>A0A5N7CJ68</accession>
<evidence type="ECO:0000256" key="3">
    <source>
        <dbReference type="SAM" id="MobiDB-lite"/>
    </source>
</evidence>
<evidence type="ECO:0000256" key="4">
    <source>
        <dbReference type="SAM" id="Phobius"/>
    </source>
</evidence>
<name>A0A5N7CJ68_PETAA</name>
<evidence type="ECO:0000256" key="2">
    <source>
        <dbReference type="ARBA" id="ARBA00022737"/>
    </source>
</evidence>
<dbReference type="OrthoDB" id="540004at2759"/>
<dbReference type="SUPFAM" id="SSF117281">
    <property type="entry name" value="Kelch motif"/>
    <property type="match status" value="1"/>
</dbReference>
<dbReference type="AlphaFoldDB" id="A0A5N7CJ68"/>
<reference evidence="6" key="1">
    <citation type="submission" date="2019-04" db="EMBL/GenBank/DDBJ databases">
        <title>Friends and foes A comparative genomics studyof 23 Aspergillus species from section Flavi.</title>
        <authorList>
            <consortium name="DOE Joint Genome Institute"/>
            <person name="Kjaerbolling I."/>
            <person name="Vesth T."/>
            <person name="Frisvad J.C."/>
            <person name="Nybo J.L."/>
            <person name="Theobald S."/>
            <person name="Kildgaard S."/>
            <person name="Isbrandt T."/>
            <person name="Kuo A."/>
            <person name="Sato A."/>
            <person name="Lyhne E.K."/>
            <person name="Kogle M.E."/>
            <person name="Wiebenga A."/>
            <person name="Kun R.S."/>
            <person name="Lubbers R.J."/>
            <person name="Makela M.R."/>
            <person name="Barry K."/>
            <person name="Chovatia M."/>
            <person name="Clum A."/>
            <person name="Daum C."/>
            <person name="Haridas S."/>
            <person name="He G."/>
            <person name="LaButti K."/>
            <person name="Lipzen A."/>
            <person name="Mondo S."/>
            <person name="Riley R."/>
            <person name="Salamov A."/>
            <person name="Simmons B.A."/>
            <person name="Magnuson J.K."/>
            <person name="Henrissat B."/>
            <person name="Mortensen U.H."/>
            <person name="Larsen T.O."/>
            <person name="Devries R.P."/>
            <person name="Grigoriev I.V."/>
            <person name="Machida M."/>
            <person name="Baker S.E."/>
            <person name="Andersen M.R."/>
        </authorList>
    </citation>
    <scope>NUCLEOTIDE SEQUENCE [LARGE SCALE GENOMIC DNA]</scope>
    <source>
        <strain evidence="6">IBT 14317</strain>
    </source>
</reference>
<evidence type="ECO:0000256" key="5">
    <source>
        <dbReference type="SAM" id="SignalP"/>
    </source>
</evidence>
<sequence>MVEVIYLICSFYILTHSVFAQINCTRTFHSAVINNGTLFIDGGEMHTIWPNKTITGAAISDLESIDLTRSWLNTDPDLFNYIQKPYSNHTGEYPPFLNEGASWSDGQNLYFYGGYSSGLGGPPVPPLGTWKYNIAANSWTSKGFSGVPLVRLCQGGAVQGSGKAYYLSGTLNPAGNPIFYGTPGADTYMDSGLISLDMHTMEWTNISTADMNTWGTIGDGYVSLLESAGDQGVIVAFGGYTYPVGKTLSFLAFRQNDTINQNSMELVRVYDIGKQKWYTQRTSGDIPRWRMSGCTVTAAAQDLSSYSIYIFGGMAPTTDESDGNIYVLSIPSFRWIRVYDDNTVRIKHKCLLAQKSTMLVIGGIIPVTNREYDPLAQNCDSAAFANGIGIFDLYTLSWMSNYNASKNEAYRIPSKISDVIGGTTIGGATMVEPYHGFNSTDMKDIFKKRTHIATPQPSTAIANNTSTPSNTGGGSLSGGRIAGVIIGSVAGVAMLGFLALIIVRRRKAKVARRDAISGDKDTLELRRAADDRPKELYGDEPHVSELRGEGDLIHFELPAESLPAEMATDRSRRGSLRPHT</sequence>
<dbReference type="SUPFAM" id="SSF50965">
    <property type="entry name" value="Galactose oxidase, central domain"/>
    <property type="match status" value="1"/>
</dbReference>
<feature type="signal peptide" evidence="5">
    <location>
        <begin position="1"/>
        <end position="20"/>
    </location>
</feature>
<dbReference type="InterPro" id="IPR015915">
    <property type="entry name" value="Kelch-typ_b-propeller"/>
</dbReference>
<keyword evidence="4" id="KW-0472">Membrane</keyword>
<proteinExistence type="predicted"/>
<dbReference type="Gene3D" id="2.120.10.80">
    <property type="entry name" value="Kelch-type beta propeller"/>
    <property type="match status" value="1"/>
</dbReference>
<dbReference type="InterPro" id="IPR011043">
    <property type="entry name" value="Gal_Oxase/kelch_b-propeller"/>
</dbReference>
<dbReference type="PANTHER" id="PTHR46228:SF2">
    <property type="entry name" value="KELCH REPEAT PROTEIN (AFU_ORTHOLOGUE AFUA_4G14350)"/>
    <property type="match status" value="1"/>
</dbReference>
<dbReference type="EMBL" id="ML735225">
    <property type="protein sequence ID" value="KAE8394155.1"/>
    <property type="molecule type" value="Genomic_DNA"/>
</dbReference>
<evidence type="ECO:0000313" key="6">
    <source>
        <dbReference type="EMBL" id="KAE8394155.1"/>
    </source>
</evidence>
<dbReference type="PANTHER" id="PTHR46228">
    <property type="entry name" value="KELCH DOMAIN-CONTAINING PROTEIN"/>
    <property type="match status" value="1"/>
</dbReference>
<evidence type="ECO:0000256" key="1">
    <source>
        <dbReference type="ARBA" id="ARBA00022441"/>
    </source>
</evidence>
<feature type="region of interest" description="Disordered" evidence="3">
    <location>
        <begin position="557"/>
        <end position="580"/>
    </location>
</feature>
<keyword evidence="4" id="KW-0812">Transmembrane</keyword>
<keyword evidence="5" id="KW-0732">Signal</keyword>
<feature type="transmembrane region" description="Helical" evidence="4">
    <location>
        <begin position="481"/>
        <end position="503"/>
    </location>
</feature>
<organism evidence="6">
    <name type="scientific">Petromyces alliaceus</name>
    <name type="common">Aspergillus alliaceus</name>
    <dbReference type="NCBI Taxonomy" id="209559"/>
    <lineage>
        <taxon>Eukaryota</taxon>
        <taxon>Fungi</taxon>
        <taxon>Dikarya</taxon>
        <taxon>Ascomycota</taxon>
        <taxon>Pezizomycotina</taxon>
        <taxon>Eurotiomycetes</taxon>
        <taxon>Eurotiomycetidae</taxon>
        <taxon>Eurotiales</taxon>
        <taxon>Aspergillaceae</taxon>
        <taxon>Aspergillus</taxon>
        <taxon>Aspergillus subgen. Circumdati</taxon>
    </lineage>
</organism>
<gene>
    <name evidence="6" type="ORF">BDV23DRAFT_147969</name>
</gene>
<dbReference type="Proteomes" id="UP000326877">
    <property type="component" value="Unassembled WGS sequence"/>
</dbReference>